<dbReference type="EMBL" id="JAFFHB010000002">
    <property type="protein sequence ID" value="KAK4670535.1"/>
    <property type="molecule type" value="Genomic_DNA"/>
</dbReference>
<evidence type="ECO:0000256" key="1">
    <source>
        <dbReference type="SAM" id="MobiDB-lite"/>
    </source>
</evidence>
<evidence type="ECO:0000313" key="3">
    <source>
        <dbReference type="Proteomes" id="UP001326199"/>
    </source>
</evidence>
<sequence>MAVSIKGMRIRAMCFLEPPKRQEPQKSGSYLLAKHVHTPSGDICEPGPIHRTTPPPPPLHYTTASSVGNPKRRLTPSSMQRERKGMGAALQTETLCKTLAVLTLRLCNQFLEGLLAAKCFLPPFLVNPELATRLPFFSSAWIQGVSGPIKLSVGLSVRVSNVDPFDKLVRARGVGQIFACAELSGEHKVAGHPSSSPGCWFRTFFAL</sequence>
<dbReference type="RefSeq" id="XP_062769205.1">
    <property type="nucleotide sequence ID" value="XM_062905663.1"/>
</dbReference>
<keyword evidence="3" id="KW-1185">Reference proteome</keyword>
<evidence type="ECO:0000313" key="2">
    <source>
        <dbReference type="EMBL" id="KAK4670535.1"/>
    </source>
</evidence>
<proteinExistence type="predicted"/>
<dbReference type="Proteomes" id="UP001326199">
    <property type="component" value="Unassembled WGS sequence"/>
</dbReference>
<comment type="caution">
    <text evidence="2">The sequence shown here is derived from an EMBL/GenBank/DDBJ whole genome shotgun (WGS) entry which is preliminary data.</text>
</comment>
<feature type="region of interest" description="Disordered" evidence="1">
    <location>
        <begin position="61"/>
        <end position="82"/>
    </location>
</feature>
<organism evidence="2 3">
    <name type="scientific">Podospora pseudopauciseta</name>
    <dbReference type="NCBI Taxonomy" id="2093780"/>
    <lineage>
        <taxon>Eukaryota</taxon>
        <taxon>Fungi</taxon>
        <taxon>Dikarya</taxon>
        <taxon>Ascomycota</taxon>
        <taxon>Pezizomycotina</taxon>
        <taxon>Sordariomycetes</taxon>
        <taxon>Sordariomycetidae</taxon>
        <taxon>Sordariales</taxon>
        <taxon>Podosporaceae</taxon>
        <taxon>Podospora</taxon>
    </lineage>
</organism>
<dbReference type="GeneID" id="87925678"/>
<gene>
    <name evidence="2" type="ORF">QC763_0043770</name>
</gene>
<protein>
    <submittedName>
        <fullName evidence="2">Uncharacterized protein</fullName>
    </submittedName>
</protein>
<reference evidence="2 3" key="1">
    <citation type="journal article" date="2023" name="bioRxiv">
        <title>High-quality genome assemblies of four members of thePodospora anserinaspecies complex.</title>
        <authorList>
            <person name="Ament-Velasquez S.L."/>
            <person name="Vogan A.A."/>
            <person name="Wallerman O."/>
            <person name="Hartmann F."/>
            <person name="Gautier V."/>
            <person name="Silar P."/>
            <person name="Giraud T."/>
            <person name="Johannesson H."/>
        </authorList>
    </citation>
    <scope>NUCLEOTIDE SEQUENCE [LARGE SCALE GENOMIC DNA]</scope>
    <source>
        <strain evidence="2 3">CBS 411.78</strain>
    </source>
</reference>
<name>A0ABR0HR14_9PEZI</name>
<accession>A0ABR0HR14</accession>